<feature type="domain" description="HTH arsR-type" evidence="4">
    <location>
        <begin position="1"/>
        <end position="87"/>
    </location>
</feature>
<dbReference type="PRINTS" id="PR00778">
    <property type="entry name" value="HTHARSR"/>
</dbReference>
<dbReference type="GO" id="GO:0003700">
    <property type="term" value="F:DNA-binding transcription factor activity"/>
    <property type="evidence" value="ECO:0007669"/>
    <property type="project" value="InterPro"/>
</dbReference>
<evidence type="ECO:0000313" key="6">
    <source>
        <dbReference type="Proteomes" id="UP000626844"/>
    </source>
</evidence>
<name>A0A926NDG1_9BACI</name>
<dbReference type="RefSeq" id="WP_191160234.1">
    <property type="nucleotide sequence ID" value="NZ_JACXAI010000027.1"/>
</dbReference>
<evidence type="ECO:0000256" key="3">
    <source>
        <dbReference type="ARBA" id="ARBA00023163"/>
    </source>
</evidence>
<dbReference type="GO" id="GO:0003677">
    <property type="term" value="F:DNA binding"/>
    <property type="evidence" value="ECO:0007669"/>
    <property type="project" value="UniProtKB-KW"/>
</dbReference>
<dbReference type="InterPro" id="IPR036390">
    <property type="entry name" value="WH_DNA-bd_sf"/>
</dbReference>
<accession>A0A926NDG1</accession>
<evidence type="ECO:0000256" key="1">
    <source>
        <dbReference type="ARBA" id="ARBA00023015"/>
    </source>
</evidence>
<dbReference type="Pfam" id="PF01022">
    <property type="entry name" value="HTH_5"/>
    <property type="match status" value="1"/>
</dbReference>
<dbReference type="InterPro" id="IPR051081">
    <property type="entry name" value="HTH_MetalResp_TranReg"/>
</dbReference>
<dbReference type="InterPro" id="IPR011991">
    <property type="entry name" value="ArsR-like_HTH"/>
</dbReference>
<dbReference type="NCBIfam" id="NF033788">
    <property type="entry name" value="HTH_metalloreg"/>
    <property type="match status" value="1"/>
</dbReference>
<evidence type="ECO:0000313" key="5">
    <source>
        <dbReference type="EMBL" id="MBD1382237.1"/>
    </source>
</evidence>
<dbReference type="CDD" id="cd00090">
    <property type="entry name" value="HTH_ARSR"/>
    <property type="match status" value="1"/>
</dbReference>
<dbReference type="InterPro" id="IPR036388">
    <property type="entry name" value="WH-like_DNA-bd_sf"/>
</dbReference>
<comment type="caution">
    <text evidence="5">The sequence shown here is derived from an EMBL/GenBank/DDBJ whole genome shotgun (WGS) entry which is preliminary data.</text>
</comment>
<dbReference type="Gene3D" id="1.10.10.10">
    <property type="entry name" value="Winged helix-like DNA-binding domain superfamily/Winged helix DNA-binding domain"/>
    <property type="match status" value="1"/>
</dbReference>
<keyword evidence="3" id="KW-0804">Transcription</keyword>
<dbReference type="PROSITE" id="PS50987">
    <property type="entry name" value="HTH_ARSR_2"/>
    <property type="match status" value="1"/>
</dbReference>
<reference evidence="5" key="1">
    <citation type="submission" date="2020-09" db="EMBL/GenBank/DDBJ databases">
        <title>A novel bacterium of genus Bacillus, isolated from South China Sea.</title>
        <authorList>
            <person name="Huang H."/>
            <person name="Mo K."/>
            <person name="Hu Y."/>
        </authorList>
    </citation>
    <scope>NUCLEOTIDE SEQUENCE</scope>
    <source>
        <strain evidence="5">IB182487</strain>
    </source>
</reference>
<sequence>MEKILSALAEPNRLHIIELLRDGPRTVGEIADQLRLRQPQVSKHLRILSDAELVEVQPIANRRIYKLRPQPFIELDGWLKSFRSIWDERFDRLDNYLLGLQGKEKKHGD</sequence>
<dbReference type="EMBL" id="JACXAI010000027">
    <property type="protein sequence ID" value="MBD1382237.1"/>
    <property type="molecule type" value="Genomic_DNA"/>
</dbReference>
<gene>
    <name evidence="5" type="ORF">IC621_18620</name>
</gene>
<dbReference type="PANTHER" id="PTHR33154">
    <property type="entry name" value="TRANSCRIPTIONAL REGULATOR, ARSR FAMILY"/>
    <property type="match status" value="1"/>
</dbReference>
<dbReference type="InterPro" id="IPR001845">
    <property type="entry name" value="HTH_ArsR_DNA-bd_dom"/>
</dbReference>
<dbReference type="SMART" id="SM00418">
    <property type="entry name" value="HTH_ARSR"/>
    <property type="match status" value="1"/>
</dbReference>
<keyword evidence="1" id="KW-0805">Transcription regulation</keyword>
<dbReference type="AlphaFoldDB" id="A0A926NDG1"/>
<proteinExistence type="predicted"/>
<keyword evidence="2" id="KW-0238">DNA-binding</keyword>
<dbReference type="Proteomes" id="UP000626844">
    <property type="component" value="Unassembled WGS sequence"/>
</dbReference>
<organism evidence="5 6">
    <name type="scientific">Metabacillus arenae</name>
    <dbReference type="NCBI Taxonomy" id="2771434"/>
    <lineage>
        <taxon>Bacteria</taxon>
        <taxon>Bacillati</taxon>
        <taxon>Bacillota</taxon>
        <taxon>Bacilli</taxon>
        <taxon>Bacillales</taxon>
        <taxon>Bacillaceae</taxon>
        <taxon>Metabacillus</taxon>
    </lineage>
</organism>
<evidence type="ECO:0000256" key="2">
    <source>
        <dbReference type="ARBA" id="ARBA00023125"/>
    </source>
</evidence>
<evidence type="ECO:0000259" key="4">
    <source>
        <dbReference type="PROSITE" id="PS50987"/>
    </source>
</evidence>
<protein>
    <submittedName>
        <fullName evidence="5">Winged helix-turn-helix transcriptional regulator</fullName>
    </submittedName>
</protein>
<dbReference type="SUPFAM" id="SSF46785">
    <property type="entry name" value="Winged helix' DNA-binding domain"/>
    <property type="match status" value="1"/>
</dbReference>
<keyword evidence="6" id="KW-1185">Reference proteome</keyword>
<dbReference type="PANTHER" id="PTHR33154:SF33">
    <property type="entry name" value="TRANSCRIPTIONAL REPRESSOR SDPR"/>
    <property type="match status" value="1"/>
</dbReference>